<keyword evidence="4" id="KW-0336">GPI-anchor</keyword>
<dbReference type="Proteomes" id="UP001157418">
    <property type="component" value="Unassembled WGS sequence"/>
</dbReference>
<evidence type="ECO:0000256" key="5">
    <source>
        <dbReference type="ARBA" id="ARBA00022729"/>
    </source>
</evidence>
<evidence type="ECO:0000256" key="9">
    <source>
        <dbReference type="SAM" id="MobiDB-lite"/>
    </source>
</evidence>
<evidence type="ECO:0000256" key="7">
    <source>
        <dbReference type="ARBA" id="ARBA00023180"/>
    </source>
</evidence>
<sequence length="216" mass="23366">MGVAGGYSGGLLMPCYCFLRLYSMKGVWRRSLSSLGVGRDRIPPDSCCDPLKSVIKSNPECLCSMISNQGTKNVENAGINVTKAQELPARCGQRVNPISCITSTSKTTPGTSDSQSLGNSMVYLLYPLMLIAAEVALGSRRLLRRPSASSFLLKIASENKWDEGESCGDRKQQQQRVGDVISGGSSEGWGGGSLVAARWMPPLPSFFWAETDEREM</sequence>
<keyword evidence="4" id="KW-0472">Membrane</keyword>
<dbReference type="GO" id="GO:0005886">
    <property type="term" value="C:plasma membrane"/>
    <property type="evidence" value="ECO:0007669"/>
    <property type="project" value="UniProtKB-SubCell"/>
</dbReference>
<evidence type="ECO:0000256" key="6">
    <source>
        <dbReference type="ARBA" id="ARBA00023157"/>
    </source>
</evidence>
<dbReference type="Pfam" id="PF14368">
    <property type="entry name" value="LTP_2"/>
    <property type="match status" value="1"/>
</dbReference>
<dbReference type="PANTHER" id="PTHR33044">
    <property type="entry name" value="BIFUNCTIONAL INHIBITOR/LIPID-TRANSFER PROTEIN/SEED STORAGE 2S ALBUMIN SUPERFAMILY PROTEIN-RELATED"/>
    <property type="match status" value="1"/>
</dbReference>
<evidence type="ECO:0000256" key="2">
    <source>
        <dbReference type="ARBA" id="ARBA00009748"/>
    </source>
</evidence>
<keyword evidence="7" id="KW-0325">Glycoprotein</keyword>
<evidence type="ECO:0000259" key="10">
    <source>
        <dbReference type="Pfam" id="PF14368"/>
    </source>
</evidence>
<dbReference type="InterPro" id="IPR043325">
    <property type="entry name" value="LTSS"/>
</dbReference>
<dbReference type="EMBL" id="CAKMRJ010004445">
    <property type="protein sequence ID" value="CAH1438277.1"/>
    <property type="molecule type" value="Genomic_DNA"/>
</dbReference>
<evidence type="ECO:0000256" key="1">
    <source>
        <dbReference type="ARBA" id="ARBA00004609"/>
    </source>
</evidence>
<dbReference type="AlphaFoldDB" id="A0AAU9NK68"/>
<gene>
    <name evidence="11" type="ORF">LVIROSA_LOCUS24544</name>
</gene>
<comment type="similarity">
    <text evidence="2">Belongs to the plant LTP family.</text>
</comment>
<evidence type="ECO:0000256" key="3">
    <source>
        <dbReference type="ARBA" id="ARBA00022475"/>
    </source>
</evidence>
<feature type="compositionally biased region" description="Basic and acidic residues" evidence="9">
    <location>
        <begin position="162"/>
        <end position="172"/>
    </location>
</feature>
<dbReference type="InterPro" id="IPR036312">
    <property type="entry name" value="Bifun_inhib/LTP/seed_sf"/>
</dbReference>
<comment type="caution">
    <text evidence="11">The sequence shown here is derived from an EMBL/GenBank/DDBJ whole genome shotgun (WGS) entry which is preliminary data.</text>
</comment>
<proteinExistence type="inferred from homology"/>
<name>A0AAU9NK68_9ASTR</name>
<keyword evidence="5" id="KW-0732">Signal</keyword>
<evidence type="ECO:0000256" key="8">
    <source>
        <dbReference type="ARBA" id="ARBA00023288"/>
    </source>
</evidence>
<dbReference type="SUPFAM" id="SSF47699">
    <property type="entry name" value="Bifunctional inhibitor/lipid-transfer protein/seed storage 2S albumin"/>
    <property type="match status" value="1"/>
</dbReference>
<dbReference type="CDD" id="cd00010">
    <property type="entry name" value="AAI_LTSS"/>
    <property type="match status" value="1"/>
</dbReference>
<protein>
    <recommendedName>
        <fullName evidence="10">Bifunctional inhibitor/plant lipid transfer protein/seed storage helical domain-containing protein</fullName>
    </recommendedName>
</protein>
<evidence type="ECO:0000313" key="12">
    <source>
        <dbReference type="Proteomes" id="UP001157418"/>
    </source>
</evidence>
<keyword evidence="8" id="KW-0449">Lipoprotein</keyword>
<keyword evidence="3" id="KW-1003">Cell membrane</keyword>
<dbReference type="Gene3D" id="1.10.110.10">
    <property type="entry name" value="Plant lipid-transfer and hydrophobic proteins"/>
    <property type="match status" value="1"/>
</dbReference>
<dbReference type="GO" id="GO:0098552">
    <property type="term" value="C:side of membrane"/>
    <property type="evidence" value="ECO:0007669"/>
    <property type="project" value="UniProtKB-KW"/>
</dbReference>
<keyword evidence="6" id="KW-1015">Disulfide bond</keyword>
<feature type="region of interest" description="Disordered" evidence="9">
    <location>
        <begin position="162"/>
        <end position="188"/>
    </location>
</feature>
<organism evidence="11 12">
    <name type="scientific">Lactuca virosa</name>
    <dbReference type="NCBI Taxonomy" id="75947"/>
    <lineage>
        <taxon>Eukaryota</taxon>
        <taxon>Viridiplantae</taxon>
        <taxon>Streptophyta</taxon>
        <taxon>Embryophyta</taxon>
        <taxon>Tracheophyta</taxon>
        <taxon>Spermatophyta</taxon>
        <taxon>Magnoliopsida</taxon>
        <taxon>eudicotyledons</taxon>
        <taxon>Gunneridae</taxon>
        <taxon>Pentapetalae</taxon>
        <taxon>asterids</taxon>
        <taxon>campanulids</taxon>
        <taxon>Asterales</taxon>
        <taxon>Asteraceae</taxon>
        <taxon>Cichorioideae</taxon>
        <taxon>Cichorieae</taxon>
        <taxon>Lactucinae</taxon>
        <taxon>Lactuca</taxon>
    </lineage>
</organism>
<keyword evidence="12" id="KW-1185">Reference proteome</keyword>
<dbReference type="InterPro" id="IPR016140">
    <property type="entry name" value="Bifunc_inhib/LTP/seed_store"/>
</dbReference>
<reference evidence="11 12" key="1">
    <citation type="submission" date="2022-01" db="EMBL/GenBank/DDBJ databases">
        <authorList>
            <person name="Xiong W."/>
            <person name="Schranz E."/>
        </authorList>
    </citation>
    <scope>NUCLEOTIDE SEQUENCE [LARGE SCALE GENOMIC DNA]</scope>
</reference>
<evidence type="ECO:0000256" key="4">
    <source>
        <dbReference type="ARBA" id="ARBA00022622"/>
    </source>
</evidence>
<accession>A0AAU9NK68</accession>
<comment type="subcellular location">
    <subcellularLocation>
        <location evidence="1">Cell membrane</location>
        <topology evidence="1">Lipid-anchor</topology>
        <topology evidence="1">GPI-anchor</topology>
    </subcellularLocation>
</comment>
<feature type="domain" description="Bifunctional inhibitor/plant lipid transfer protein/seed storage helical" evidence="10">
    <location>
        <begin position="41"/>
        <end position="100"/>
    </location>
</feature>
<evidence type="ECO:0000313" key="11">
    <source>
        <dbReference type="EMBL" id="CAH1438277.1"/>
    </source>
</evidence>